<protein>
    <submittedName>
        <fullName evidence="1">Uncharacterized protein</fullName>
    </submittedName>
</protein>
<keyword evidence="2" id="KW-1185">Reference proteome</keyword>
<name>A0A1H0WX96_9GAMM</name>
<dbReference type="AlphaFoldDB" id="A0A1H0WX96"/>
<evidence type="ECO:0000313" key="2">
    <source>
        <dbReference type="Proteomes" id="UP000199460"/>
    </source>
</evidence>
<reference evidence="2" key="1">
    <citation type="submission" date="2016-10" db="EMBL/GenBank/DDBJ databases">
        <authorList>
            <person name="Varghese N."/>
            <person name="Submissions S."/>
        </authorList>
    </citation>
    <scope>NUCLEOTIDE SEQUENCE [LARGE SCALE GENOMIC DNA]</scope>
    <source>
        <strain evidence="2">JCM 18416</strain>
    </source>
</reference>
<sequence length="182" mass="20202">MQKGQKGDRFIFGRERDDNFGLNQAMNIRMKKRPLQHTAHQVLLCALSCGYLAGCSALELETITYPEALTHYQEGGGIENYRCALVPADEQYQALPDSQPIAVEIDEVLLVKIDGSIQALQQTEITETLAAYAHAGMSARLSTLRQLNQTEYNESDDRHVDLTFDAGGKTTIYRTFGKACGL</sequence>
<gene>
    <name evidence="1" type="ORF">SAMN05216213_10862</name>
</gene>
<dbReference type="EMBL" id="FNJJ01000008">
    <property type="protein sequence ID" value="SDP94846.1"/>
    <property type="molecule type" value="Genomic_DNA"/>
</dbReference>
<organism evidence="1 2">
    <name type="scientific">Ectopseudomonas guguanensis</name>
    <dbReference type="NCBI Taxonomy" id="1198456"/>
    <lineage>
        <taxon>Bacteria</taxon>
        <taxon>Pseudomonadati</taxon>
        <taxon>Pseudomonadota</taxon>
        <taxon>Gammaproteobacteria</taxon>
        <taxon>Pseudomonadales</taxon>
        <taxon>Pseudomonadaceae</taxon>
        <taxon>Ectopseudomonas</taxon>
    </lineage>
</organism>
<evidence type="ECO:0000313" key="1">
    <source>
        <dbReference type="EMBL" id="SDP94846.1"/>
    </source>
</evidence>
<accession>A0A1H0WX96</accession>
<dbReference type="Proteomes" id="UP000199460">
    <property type="component" value="Unassembled WGS sequence"/>
</dbReference>
<proteinExistence type="predicted"/>